<evidence type="ECO:0000313" key="5">
    <source>
        <dbReference type="Proteomes" id="UP001422759"/>
    </source>
</evidence>
<feature type="region of interest" description="Disordered" evidence="3">
    <location>
        <begin position="55"/>
        <end position="77"/>
    </location>
</feature>
<sequence length="384" mass="41368">MTSPLGGDFVARPDAVLAGLRERCPVARVRTPAGQPVWLVTREADVRAAFLDPRLSLRGGPPKPDRPHRAMDMTLVNYDPPDHTRIRRLAAPAFTPGRVAAHRRRTEQLAADHLAQLGTPAAVDLMADFAEPFAFAVLCEVFGIPGAAAGRLHRSVTDLIRHRDTERAVDELDAVIREQLADRRAAPGDDAFSTVLHTWEASGEATEAELVDLLAMLVLAGFDSTVQMLGLAVLALLDHPAELARLRADPALMPRAVDELLRWDTPGPFATRRRALTDVTIGGTVIPEGSGVLLSVAAANRDPRGRAAPDRLDLTRPGGSRHLTFGAGPHYCLGAALAKLELTAALTALLHHWPAIRLARPAASLTWTGGHQHRRLTALPLLLT</sequence>
<keyword evidence="5" id="KW-1185">Reference proteome</keyword>
<proteinExistence type="inferred from homology"/>
<evidence type="ECO:0000256" key="3">
    <source>
        <dbReference type="SAM" id="MobiDB-lite"/>
    </source>
</evidence>
<dbReference type="EMBL" id="BAAANT010000009">
    <property type="protein sequence ID" value="GAA2139146.1"/>
    <property type="molecule type" value="Genomic_DNA"/>
</dbReference>
<protein>
    <submittedName>
        <fullName evidence="4">Cytochrome P450</fullName>
    </submittedName>
</protein>
<organism evidence="4 5">
    <name type="scientific">Kitasatospora kazusensis</name>
    <dbReference type="NCBI Taxonomy" id="407974"/>
    <lineage>
        <taxon>Bacteria</taxon>
        <taxon>Bacillati</taxon>
        <taxon>Actinomycetota</taxon>
        <taxon>Actinomycetes</taxon>
        <taxon>Kitasatosporales</taxon>
        <taxon>Streptomycetaceae</taxon>
        <taxon>Kitasatospora</taxon>
    </lineage>
</organism>
<dbReference type="PANTHER" id="PTHR46696">
    <property type="entry name" value="P450, PUTATIVE (EUROFUNG)-RELATED"/>
    <property type="match status" value="1"/>
</dbReference>
<dbReference type="PRINTS" id="PR00359">
    <property type="entry name" value="BP450"/>
</dbReference>
<comment type="similarity">
    <text evidence="1 2">Belongs to the cytochrome P450 family.</text>
</comment>
<dbReference type="InterPro" id="IPR017972">
    <property type="entry name" value="Cyt_P450_CS"/>
</dbReference>
<keyword evidence="2" id="KW-0408">Iron</keyword>
<dbReference type="InterPro" id="IPR001128">
    <property type="entry name" value="Cyt_P450"/>
</dbReference>
<evidence type="ECO:0000256" key="1">
    <source>
        <dbReference type="ARBA" id="ARBA00010617"/>
    </source>
</evidence>
<accession>A0ABN2ZA51</accession>
<dbReference type="RefSeq" id="WP_344463240.1">
    <property type="nucleotide sequence ID" value="NZ_BAAANT010000009.1"/>
</dbReference>
<evidence type="ECO:0000313" key="4">
    <source>
        <dbReference type="EMBL" id="GAA2139146.1"/>
    </source>
</evidence>
<dbReference type="PANTHER" id="PTHR46696:SF6">
    <property type="entry name" value="P450, PUTATIVE (EUROFUNG)-RELATED"/>
    <property type="match status" value="1"/>
</dbReference>
<name>A0ABN2ZA51_9ACTN</name>
<dbReference type="InterPro" id="IPR036396">
    <property type="entry name" value="Cyt_P450_sf"/>
</dbReference>
<dbReference type="Pfam" id="PF00067">
    <property type="entry name" value="p450"/>
    <property type="match status" value="1"/>
</dbReference>
<keyword evidence="2" id="KW-0479">Metal-binding</keyword>
<gene>
    <name evidence="4" type="ORF">GCM10009760_21030</name>
</gene>
<reference evidence="4 5" key="1">
    <citation type="journal article" date="2019" name="Int. J. Syst. Evol. Microbiol.">
        <title>The Global Catalogue of Microorganisms (GCM) 10K type strain sequencing project: providing services to taxonomists for standard genome sequencing and annotation.</title>
        <authorList>
            <consortium name="The Broad Institute Genomics Platform"/>
            <consortium name="The Broad Institute Genome Sequencing Center for Infectious Disease"/>
            <person name="Wu L."/>
            <person name="Ma J."/>
        </authorList>
    </citation>
    <scope>NUCLEOTIDE SEQUENCE [LARGE SCALE GENOMIC DNA]</scope>
    <source>
        <strain evidence="4 5">JCM 14560</strain>
    </source>
</reference>
<dbReference type="SUPFAM" id="SSF48264">
    <property type="entry name" value="Cytochrome P450"/>
    <property type="match status" value="1"/>
</dbReference>
<dbReference type="InterPro" id="IPR002397">
    <property type="entry name" value="Cyt_P450_B"/>
</dbReference>
<keyword evidence="2" id="KW-0560">Oxidoreductase</keyword>
<dbReference type="Gene3D" id="1.10.630.10">
    <property type="entry name" value="Cytochrome P450"/>
    <property type="match status" value="1"/>
</dbReference>
<keyword evidence="2" id="KW-0503">Monooxygenase</keyword>
<comment type="caution">
    <text evidence="4">The sequence shown here is derived from an EMBL/GenBank/DDBJ whole genome shotgun (WGS) entry which is preliminary data.</text>
</comment>
<dbReference type="Proteomes" id="UP001422759">
    <property type="component" value="Unassembled WGS sequence"/>
</dbReference>
<dbReference type="PROSITE" id="PS00086">
    <property type="entry name" value="CYTOCHROME_P450"/>
    <property type="match status" value="1"/>
</dbReference>
<keyword evidence="2" id="KW-0349">Heme</keyword>
<evidence type="ECO:0000256" key="2">
    <source>
        <dbReference type="RuleBase" id="RU000461"/>
    </source>
</evidence>